<dbReference type="InterPro" id="IPR036388">
    <property type="entry name" value="WH-like_DNA-bd_sf"/>
</dbReference>
<dbReference type="EMBL" id="CABIKM010000064">
    <property type="protein sequence ID" value="VUZ86523.1"/>
    <property type="molecule type" value="Genomic_DNA"/>
</dbReference>
<sequence>MIPLTPTDVLPLETDADGVVRVGDTRVTLDTIIMAFTDGATAEEIAQQYPSLELADVYSVIGYYLRHQTEVDAYVRQRAQQATQIRQHNEARFDPAGIRDRLVVRRSGQQR</sequence>
<evidence type="ECO:0000313" key="1">
    <source>
        <dbReference type="EMBL" id="VUZ86523.1"/>
    </source>
</evidence>
<dbReference type="Pfam" id="PF04255">
    <property type="entry name" value="DUF433"/>
    <property type="match status" value="1"/>
</dbReference>
<dbReference type="InterPro" id="IPR009057">
    <property type="entry name" value="Homeodomain-like_sf"/>
</dbReference>
<dbReference type="SUPFAM" id="SSF46689">
    <property type="entry name" value="Homeodomain-like"/>
    <property type="match status" value="1"/>
</dbReference>
<protein>
    <recommendedName>
        <fullName evidence="3">DUF433 domain-containing protein</fullName>
    </recommendedName>
</protein>
<keyword evidence="2" id="KW-1185">Reference proteome</keyword>
<dbReference type="AlphaFoldDB" id="A0A564ZMU1"/>
<evidence type="ECO:0000313" key="2">
    <source>
        <dbReference type="Proteomes" id="UP000334340"/>
    </source>
</evidence>
<reference evidence="1 2" key="1">
    <citation type="submission" date="2019-07" db="EMBL/GenBank/DDBJ databases">
        <authorList>
            <person name="Cremers G."/>
        </authorList>
    </citation>
    <scope>NUCLEOTIDE SEQUENCE [LARGE SCALE GENOMIC DNA]</scope>
</reference>
<dbReference type="InterPro" id="IPR007367">
    <property type="entry name" value="DUF433"/>
</dbReference>
<dbReference type="PANTHER" id="PTHR34849">
    <property type="entry name" value="SSL5025 PROTEIN"/>
    <property type="match status" value="1"/>
</dbReference>
<accession>A0A564ZMU1</accession>
<name>A0A564ZMU1_9BACT</name>
<gene>
    <name evidence="1" type="ORF">MELA_02927</name>
</gene>
<evidence type="ECO:0008006" key="3">
    <source>
        <dbReference type="Google" id="ProtNLM"/>
    </source>
</evidence>
<proteinExistence type="predicted"/>
<dbReference type="Gene3D" id="1.10.10.10">
    <property type="entry name" value="Winged helix-like DNA-binding domain superfamily/Winged helix DNA-binding domain"/>
    <property type="match status" value="1"/>
</dbReference>
<organism evidence="1 2">
    <name type="scientific">Candidatus Methylomirabilis lanthanidiphila</name>
    <dbReference type="NCBI Taxonomy" id="2211376"/>
    <lineage>
        <taxon>Bacteria</taxon>
        <taxon>Candidatus Methylomirabilota</taxon>
        <taxon>Candidatus Methylomirabilia</taxon>
        <taxon>Candidatus Methylomirabilales</taxon>
        <taxon>Candidatus Methylomirabilaceae</taxon>
        <taxon>Candidatus Methylomirabilis</taxon>
    </lineage>
</organism>
<dbReference type="Proteomes" id="UP000334340">
    <property type="component" value="Unassembled WGS sequence"/>
</dbReference>
<dbReference type="PANTHER" id="PTHR34849:SF1">
    <property type="entry name" value="SLR0770 PROTEIN"/>
    <property type="match status" value="1"/>
</dbReference>